<evidence type="ECO:0000256" key="7">
    <source>
        <dbReference type="ARBA" id="ARBA00023053"/>
    </source>
</evidence>
<sequence>MSEQLPSGYKEPFYKGEYSFNTGRVHQFTWVDYLIFAAMLAISASIGVFHAIKDRKKNLDNYLMAGRQMSPIPVGLSLLASFMSAITLLGNPAEIYLYSIMYFWIGVGYFLCIAGASHIYLPMFYQLQVTSAYEYLEQRFSRGVRTAASLVFVLQSILYMAIVLYAPSLALNAVTGFTLWGSVVAIGSIATLYTAFGGMKAVLFADSFQVLTMMTALLAVLIKGGMVIGGLGPAWESLKRTNRYIWDDTTVDPSVRHTVWSLAIGGYFTWVAIFGVNQTQVQRAVTTPSLTKAKIAMWMNFPGKCFILFLCCFIGIYMSAFYENCDPIKAKFISDSNQVLPMFVMDVLSDQQGLPGLFIAGLFSGALSTLASGLNSLSAAVFKDVIGLYWKDKFNDRSARILSILIVIIFGAILLGLAYVASLLGNVLQAALSLFGIIGGPLLGVFTLGMFFPWANYIGAFCGLFGSLILLFWIGVGAAVYSPPNLKAFHYINNCNLSVLSNDTIASMFANVTKVIDTSAPAYGLYRLSYMYYSMTAVLATVTIGLVVSFITGYTKPQDVNPRLICPFFDVIFPFCFLPECIRKPLRFGIVHTGVYGEPEIVDKESKSPDKVQSVENHINLALEVDTQQGKIKSNKIGVDVNGADNVDTKL</sequence>
<keyword evidence="11" id="KW-0739">Sodium transport</keyword>
<evidence type="ECO:0000256" key="9">
    <source>
        <dbReference type="ARBA" id="ARBA00023136"/>
    </source>
</evidence>
<dbReference type="GO" id="GO:0005886">
    <property type="term" value="C:plasma membrane"/>
    <property type="evidence" value="ECO:0007669"/>
    <property type="project" value="UniProtKB-SubCell"/>
</dbReference>
<keyword evidence="8" id="KW-0406">Ion transport</keyword>
<dbReference type="OrthoDB" id="6051886at2759"/>
<reference evidence="16 17" key="1">
    <citation type="submission" date="2025-04" db="UniProtKB">
        <authorList>
            <consortium name="RefSeq"/>
        </authorList>
    </citation>
    <scope>IDENTIFICATION</scope>
</reference>
<gene>
    <name evidence="16 17 18 19 20" type="primary">LOC106061814</name>
</gene>
<evidence type="ECO:0000256" key="1">
    <source>
        <dbReference type="ARBA" id="ARBA00004651"/>
    </source>
</evidence>
<evidence type="ECO:0000256" key="5">
    <source>
        <dbReference type="ARBA" id="ARBA00022692"/>
    </source>
</evidence>
<dbReference type="RefSeq" id="XP_055877510.1">
    <property type="nucleotide sequence ID" value="XM_056021535.1"/>
</dbReference>
<evidence type="ECO:0000256" key="13">
    <source>
        <dbReference type="RuleBase" id="RU362091"/>
    </source>
</evidence>
<evidence type="ECO:0000313" key="19">
    <source>
        <dbReference type="RefSeq" id="XP_055877513.1"/>
    </source>
</evidence>
<keyword evidence="4" id="KW-1003">Cell membrane</keyword>
<dbReference type="GeneID" id="106061814"/>
<evidence type="ECO:0000256" key="2">
    <source>
        <dbReference type="ARBA" id="ARBA00006434"/>
    </source>
</evidence>
<evidence type="ECO:0000256" key="12">
    <source>
        <dbReference type="ARBA" id="ARBA00036099"/>
    </source>
</evidence>
<feature type="transmembrane region" description="Helical" evidence="14">
    <location>
        <begin position="402"/>
        <end position="421"/>
    </location>
</feature>
<dbReference type="PANTHER" id="PTHR42985">
    <property type="entry name" value="SODIUM-COUPLED MONOCARBOXYLATE TRANSPORTER"/>
    <property type="match status" value="1"/>
</dbReference>
<feature type="transmembrane region" description="Helical" evidence="14">
    <location>
        <begin position="458"/>
        <end position="481"/>
    </location>
</feature>
<evidence type="ECO:0000313" key="16">
    <source>
        <dbReference type="RefSeq" id="XP_055877510.1"/>
    </source>
</evidence>
<dbReference type="OMA" id="VFVFYQF"/>
<dbReference type="RefSeq" id="XP_055877511.1">
    <property type="nucleotide sequence ID" value="XM_056021536.1"/>
</dbReference>
<dbReference type="RefSeq" id="XP_055877513.1">
    <property type="nucleotide sequence ID" value="XM_056021538.1"/>
</dbReference>
<comment type="subcellular location">
    <subcellularLocation>
        <location evidence="1">Cell membrane</location>
        <topology evidence="1">Multi-pass membrane protein</topology>
    </subcellularLocation>
</comment>
<accession>A0A9W2ZRK9</accession>
<dbReference type="PANTHER" id="PTHR42985:SF40">
    <property type="entry name" value="LD47995P-RELATED"/>
    <property type="match status" value="1"/>
</dbReference>
<comment type="similarity">
    <text evidence="2 13">Belongs to the sodium:solute symporter (SSF) (TC 2.A.21) family.</text>
</comment>
<evidence type="ECO:0000313" key="20">
    <source>
        <dbReference type="RefSeq" id="XP_055877514.1"/>
    </source>
</evidence>
<feature type="transmembrane region" description="Helical" evidence="14">
    <location>
        <begin position="72"/>
        <end position="90"/>
    </location>
</feature>
<feature type="transmembrane region" description="Helical" evidence="14">
    <location>
        <begin position="208"/>
        <end position="235"/>
    </location>
</feature>
<keyword evidence="5 14" id="KW-0812">Transmembrane</keyword>
<dbReference type="RefSeq" id="XP_055877514.1">
    <property type="nucleotide sequence ID" value="XM_056021539.1"/>
</dbReference>
<evidence type="ECO:0000256" key="4">
    <source>
        <dbReference type="ARBA" id="ARBA00022475"/>
    </source>
</evidence>
<proteinExistence type="inferred from homology"/>
<keyword evidence="10" id="KW-0325">Glycoprotein</keyword>
<evidence type="ECO:0000256" key="6">
    <source>
        <dbReference type="ARBA" id="ARBA00022989"/>
    </source>
</evidence>
<keyword evidence="15" id="KW-1185">Reference proteome</keyword>
<feature type="transmembrane region" description="Helical" evidence="14">
    <location>
        <begin position="530"/>
        <end position="554"/>
    </location>
</feature>
<feature type="transmembrane region" description="Helical" evidence="14">
    <location>
        <begin position="177"/>
        <end position="196"/>
    </location>
</feature>
<evidence type="ECO:0000256" key="14">
    <source>
        <dbReference type="SAM" id="Phobius"/>
    </source>
</evidence>
<dbReference type="GO" id="GO:0006814">
    <property type="term" value="P:sodium ion transport"/>
    <property type="evidence" value="ECO:0007669"/>
    <property type="project" value="UniProtKB-KW"/>
</dbReference>
<feature type="transmembrane region" description="Helical" evidence="14">
    <location>
        <begin position="33"/>
        <end position="52"/>
    </location>
</feature>
<dbReference type="Proteomes" id="UP001165740">
    <property type="component" value="Chromosome 2"/>
</dbReference>
<dbReference type="InterPro" id="IPR051163">
    <property type="entry name" value="Sodium:Solute_Symporter_SSF"/>
</dbReference>
<dbReference type="RefSeq" id="XP_055877512.1">
    <property type="nucleotide sequence ID" value="XM_056021537.1"/>
</dbReference>
<keyword evidence="3" id="KW-0813">Transport</keyword>
<evidence type="ECO:0000313" key="15">
    <source>
        <dbReference type="Proteomes" id="UP001165740"/>
    </source>
</evidence>
<dbReference type="Pfam" id="PF00474">
    <property type="entry name" value="SSF"/>
    <property type="match status" value="1"/>
</dbReference>
<dbReference type="CDD" id="cd11492">
    <property type="entry name" value="SLC5sbd_NIS-SMVT"/>
    <property type="match status" value="1"/>
</dbReference>
<dbReference type="InterPro" id="IPR001734">
    <property type="entry name" value="Na/solute_symporter"/>
</dbReference>
<comment type="catalytic activity">
    <reaction evidence="12">
        <text>iodide(out) + 2 Na(+)(out) = iodide(in) + 2 Na(+)(in)</text>
        <dbReference type="Rhea" id="RHEA:71207"/>
        <dbReference type="ChEBI" id="CHEBI:16382"/>
        <dbReference type="ChEBI" id="CHEBI:29101"/>
    </reaction>
</comment>
<keyword evidence="7" id="KW-0915">Sodium</keyword>
<evidence type="ECO:0000256" key="3">
    <source>
        <dbReference type="ARBA" id="ARBA00022448"/>
    </source>
</evidence>
<feature type="transmembrane region" description="Helical" evidence="14">
    <location>
        <begin position="297"/>
        <end position="322"/>
    </location>
</feature>
<evidence type="ECO:0000256" key="11">
    <source>
        <dbReference type="ARBA" id="ARBA00023201"/>
    </source>
</evidence>
<dbReference type="PROSITE" id="PS50283">
    <property type="entry name" value="NA_SOLUT_SYMP_3"/>
    <property type="match status" value="1"/>
</dbReference>
<evidence type="ECO:0000256" key="10">
    <source>
        <dbReference type="ARBA" id="ARBA00023180"/>
    </source>
</evidence>
<feature type="transmembrane region" description="Helical" evidence="14">
    <location>
        <begin position="146"/>
        <end position="165"/>
    </location>
</feature>
<dbReference type="InterPro" id="IPR018212">
    <property type="entry name" value="Na/solute_symporter_CS"/>
</dbReference>
<dbReference type="NCBIfam" id="TIGR00813">
    <property type="entry name" value="sss"/>
    <property type="match status" value="1"/>
</dbReference>
<keyword evidence="6 14" id="KW-1133">Transmembrane helix</keyword>
<dbReference type="Gene3D" id="1.20.1730.10">
    <property type="entry name" value="Sodium/glucose cotransporter"/>
    <property type="match status" value="1"/>
</dbReference>
<dbReference type="GO" id="GO:0015293">
    <property type="term" value="F:symporter activity"/>
    <property type="evidence" value="ECO:0007669"/>
    <property type="project" value="TreeGrafter"/>
</dbReference>
<dbReference type="AlphaFoldDB" id="A0A9W2ZRK9"/>
<name>A0A9W2ZRK9_BIOGL</name>
<protein>
    <submittedName>
        <fullName evidence="16 17">Sodium-coupled monocarboxylate transporter 2-like isoform X1</fullName>
    </submittedName>
</protein>
<keyword evidence="9 14" id="KW-0472">Membrane</keyword>
<feature type="transmembrane region" description="Helical" evidence="14">
    <location>
        <begin position="102"/>
        <end position="125"/>
    </location>
</feature>
<evidence type="ECO:0000313" key="17">
    <source>
        <dbReference type="RefSeq" id="XP_055877511.1"/>
    </source>
</evidence>
<organism evidence="15 19">
    <name type="scientific">Biomphalaria glabrata</name>
    <name type="common">Bloodfluke planorb</name>
    <name type="synonym">Freshwater snail</name>
    <dbReference type="NCBI Taxonomy" id="6526"/>
    <lineage>
        <taxon>Eukaryota</taxon>
        <taxon>Metazoa</taxon>
        <taxon>Spiralia</taxon>
        <taxon>Lophotrochozoa</taxon>
        <taxon>Mollusca</taxon>
        <taxon>Gastropoda</taxon>
        <taxon>Heterobranchia</taxon>
        <taxon>Euthyneura</taxon>
        <taxon>Panpulmonata</taxon>
        <taxon>Hygrophila</taxon>
        <taxon>Lymnaeoidea</taxon>
        <taxon>Planorbidae</taxon>
        <taxon>Biomphalaria</taxon>
    </lineage>
</organism>
<dbReference type="GO" id="GO:0015075">
    <property type="term" value="F:monoatomic ion transmembrane transporter activity"/>
    <property type="evidence" value="ECO:0007669"/>
    <property type="project" value="UniProtKB-ARBA"/>
</dbReference>
<feature type="transmembrane region" description="Helical" evidence="14">
    <location>
        <begin position="357"/>
        <end position="382"/>
    </location>
</feature>
<feature type="transmembrane region" description="Helical" evidence="14">
    <location>
        <begin position="255"/>
        <end position="276"/>
    </location>
</feature>
<dbReference type="GO" id="GO:0098660">
    <property type="term" value="P:inorganic ion transmembrane transport"/>
    <property type="evidence" value="ECO:0007669"/>
    <property type="project" value="UniProtKB-ARBA"/>
</dbReference>
<dbReference type="PROSITE" id="PS00456">
    <property type="entry name" value="NA_SOLUT_SYMP_1"/>
    <property type="match status" value="1"/>
</dbReference>
<dbReference type="InterPro" id="IPR038377">
    <property type="entry name" value="Na/Glc_symporter_sf"/>
</dbReference>
<evidence type="ECO:0000256" key="8">
    <source>
        <dbReference type="ARBA" id="ARBA00023065"/>
    </source>
</evidence>
<feature type="transmembrane region" description="Helical" evidence="14">
    <location>
        <begin position="427"/>
        <end position="451"/>
    </location>
</feature>
<evidence type="ECO:0000313" key="18">
    <source>
        <dbReference type="RefSeq" id="XP_055877512.1"/>
    </source>
</evidence>